<dbReference type="EMBL" id="JXSX01000001">
    <property type="protein sequence ID" value="KIR64471.1"/>
    <property type="molecule type" value="Genomic_DNA"/>
</dbReference>
<comment type="caution">
    <text evidence="1">The sequence shown here is derived from an EMBL/GenBank/DDBJ whole genome shotgun (WGS) entry which is preliminary data.</text>
</comment>
<protein>
    <submittedName>
        <fullName evidence="1">Uncharacterized protein</fullName>
    </submittedName>
</protein>
<organism evidence="1 2">
    <name type="scientific">Micromonospora haikouensis</name>
    <dbReference type="NCBI Taxonomy" id="686309"/>
    <lineage>
        <taxon>Bacteria</taxon>
        <taxon>Bacillati</taxon>
        <taxon>Actinomycetota</taxon>
        <taxon>Actinomycetes</taxon>
        <taxon>Micromonosporales</taxon>
        <taxon>Micromonosporaceae</taxon>
        <taxon>Micromonospora</taxon>
    </lineage>
</organism>
<dbReference type="AlphaFoldDB" id="A0A0D0WZR4"/>
<gene>
    <name evidence="1" type="ORF">TK50_02010</name>
</gene>
<accession>A0A0D0WZR4</accession>
<evidence type="ECO:0000313" key="2">
    <source>
        <dbReference type="Proteomes" id="UP000032254"/>
    </source>
</evidence>
<reference evidence="1 2" key="1">
    <citation type="submission" date="2015-01" db="EMBL/GenBank/DDBJ databases">
        <title>Sequencing and annotation of Micromonospora carbonacea strain JXNU-1 genome.</title>
        <authorList>
            <person name="Long Z."/>
            <person name="Huang Y."/>
            <person name="Jiang Y."/>
        </authorList>
    </citation>
    <scope>NUCLEOTIDE SEQUENCE [LARGE SCALE GENOMIC DNA]</scope>
    <source>
        <strain evidence="1 2">JXNU-1</strain>
    </source>
</reference>
<evidence type="ECO:0000313" key="1">
    <source>
        <dbReference type="EMBL" id="KIR64471.1"/>
    </source>
</evidence>
<name>A0A0D0WZR4_9ACTN</name>
<keyword evidence="2" id="KW-1185">Reference proteome</keyword>
<dbReference type="PATRIC" id="fig|47853.6.peg.432"/>
<sequence length="103" mass="11769">MLQAGFCVDTDRKATRTTVQYIKSGGGTVTLRFGWQIISPSDTVKETYWDEGAFTQSAGQTKYYRFEYPTWRPSYDSTYKCGRGIMKDQNSGTQYVTKLVCNM</sequence>
<proteinExistence type="predicted"/>
<dbReference type="Proteomes" id="UP000032254">
    <property type="component" value="Unassembled WGS sequence"/>
</dbReference>